<sequence length="252" mass="27652">MWTDVVALRTYYESTPGQVSGRLLRGSVRACWPDVTNARVAGLGYAAPVLRAFQGEAERLSVLLPAGMGAVRWPAREPCLSALVDEQDLPLPDRSVDRLLLIHCLEFSHHPREVLRECWRVLTDQGRLMVIVPNRAGLWARLERSPFAMGQPYSPTQLSRLLHDTLFAPIRSTTALFLPPVESRVLLGSASAVERLGARWCAGFGGVVVAEAAKEFAAPVLRAHAARRVRLALPQALRGPSVTGPATRERDP</sequence>
<protein>
    <submittedName>
        <fullName evidence="2">Methyltransferase type 11</fullName>
    </submittedName>
</protein>
<gene>
    <name evidence="2" type="ORF">ROR02_24500</name>
</gene>
<dbReference type="InterPro" id="IPR029063">
    <property type="entry name" value="SAM-dependent_MTases_sf"/>
</dbReference>
<reference evidence="2 3" key="1">
    <citation type="submission" date="2019-07" db="EMBL/GenBank/DDBJ databases">
        <title>Whole genome shotgun sequence of Rhodospirillum oryzae NBRC 107573.</title>
        <authorList>
            <person name="Hosoyama A."/>
            <person name="Uohara A."/>
            <person name="Ohji S."/>
            <person name="Ichikawa N."/>
        </authorList>
    </citation>
    <scope>NUCLEOTIDE SEQUENCE [LARGE SCALE GENOMIC DNA]</scope>
    <source>
        <strain evidence="2 3">NBRC 107573</strain>
    </source>
</reference>
<keyword evidence="2" id="KW-0808">Transferase</keyword>
<keyword evidence="3" id="KW-1185">Reference proteome</keyword>
<dbReference type="Gene3D" id="3.40.50.150">
    <property type="entry name" value="Vaccinia Virus protein VP39"/>
    <property type="match status" value="1"/>
</dbReference>
<dbReference type="Proteomes" id="UP000321567">
    <property type="component" value="Unassembled WGS sequence"/>
</dbReference>
<dbReference type="CDD" id="cd02440">
    <property type="entry name" value="AdoMet_MTases"/>
    <property type="match status" value="1"/>
</dbReference>
<feature type="domain" description="Methyltransferase type 11" evidence="1">
    <location>
        <begin position="84"/>
        <end position="129"/>
    </location>
</feature>
<dbReference type="SUPFAM" id="SSF53335">
    <property type="entry name" value="S-adenosyl-L-methionine-dependent methyltransferases"/>
    <property type="match status" value="1"/>
</dbReference>
<evidence type="ECO:0000313" key="2">
    <source>
        <dbReference type="EMBL" id="GEO82319.1"/>
    </source>
</evidence>
<accession>A0A512HA55</accession>
<dbReference type="AlphaFoldDB" id="A0A512HA55"/>
<dbReference type="InterPro" id="IPR013216">
    <property type="entry name" value="Methyltransf_11"/>
</dbReference>
<dbReference type="GO" id="GO:0008757">
    <property type="term" value="F:S-adenosylmethionine-dependent methyltransferase activity"/>
    <property type="evidence" value="ECO:0007669"/>
    <property type="project" value="InterPro"/>
</dbReference>
<keyword evidence="2" id="KW-0489">Methyltransferase</keyword>
<dbReference type="EMBL" id="BJZO01000071">
    <property type="protein sequence ID" value="GEO82319.1"/>
    <property type="molecule type" value="Genomic_DNA"/>
</dbReference>
<evidence type="ECO:0000313" key="3">
    <source>
        <dbReference type="Proteomes" id="UP000321567"/>
    </source>
</evidence>
<dbReference type="OrthoDB" id="9800231at2"/>
<dbReference type="Pfam" id="PF08241">
    <property type="entry name" value="Methyltransf_11"/>
    <property type="match status" value="1"/>
</dbReference>
<proteinExistence type="predicted"/>
<name>A0A512HA55_9PROT</name>
<comment type="caution">
    <text evidence="2">The sequence shown here is derived from an EMBL/GenBank/DDBJ whole genome shotgun (WGS) entry which is preliminary data.</text>
</comment>
<evidence type="ECO:0000259" key="1">
    <source>
        <dbReference type="Pfam" id="PF08241"/>
    </source>
</evidence>
<dbReference type="RefSeq" id="WP_147164334.1">
    <property type="nucleotide sequence ID" value="NZ_BJZO01000071.1"/>
</dbReference>
<organism evidence="2 3">
    <name type="scientific">Pararhodospirillum oryzae</name>
    <dbReference type="NCBI Taxonomy" id="478448"/>
    <lineage>
        <taxon>Bacteria</taxon>
        <taxon>Pseudomonadati</taxon>
        <taxon>Pseudomonadota</taxon>
        <taxon>Alphaproteobacteria</taxon>
        <taxon>Rhodospirillales</taxon>
        <taxon>Rhodospirillaceae</taxon>
        <taxon>Pararhodospirillum</taxon>
    </lineage>
</organism>
<dbReference type="GO" id="GO:0032259">
    <property type="term" value="P:methylation"/>
    <property type="evidence" value="ECO:0007669"/>
    <property type="project" value="UniProtKB-KW"/>
</dbReference>